<feature type="compositionally biased region" description="Low complexity" evidence="1">
    <location>
        <begin position="199"/>
        <end position="209"/>
    </location>
</feature>
<proteinExistence type="predicted"/>
<comment type="caution">
    <text evidence="2">The sequence shown here is derived from an EMBL/GenBank/DDBJ whole genome shotgun (WGS) entry which is preliminary data.</text>
</comment>
<evidence type="ECO:0000313" key="3">
    <source>
        <dbReference type="Proteomes" id="UP000052943"/>
    </source>
</evidence>
<dbReference type="AlphaFoldDB" id="A0A0W8CY33"/>
<feature type="compositionally biased region" description="Low complexity" evidence="1">
    <location>
        <begin position="230"/>
        <end position="262"/>
    </location>
</feature>
<reference evidence="2 3" key="1">
    <citation type="submission" date="2015-11" db="EMBL/GenBank/DDBJ databases">
        <title>Genomes and virulence difference between two physiological races of Phytophthora nicotianae.</title>
        <authorList>
            <person name="Liu H."/>
            <person name="Ma X."/>
            <person name="Yu H."/>
            <person name="Fang D."/>
            <person name="Li Y."/>
            <person name="Wang X."/>
            <person name="Wang W."/>
            <person name="Dong Y."/>
            <person name="Xiao B."/>
        </authorList>
    </citation>
    <scope>NUCLEOTIDE SEQUENCE [LARGE SCALE GENOMIC DNA]</scope>
    <source>
        <strain evidence="3">race 0</strain>
    </source>
</reference>
<accession>A0A0W8CY33</accession>
<evidence type="ECO:0000256" key="1">
    <source>
        <dbReference type="SAM" id="MobiDB-lite"/>
    </source>
</evidence>
<dbReference type="PANTHER" id="PTHR35606:SF4">
    <property type="entry name" value="CELLULOSE-BINDING FAMILY II PROTEIN"/>
    <property type="match status" value="1"/>
</dbReference>
<name>A0A0W8CY33_PHYNI</name>
<feature type="region of interest" description="Disordered" evidence="1">
    <location>
        <begin position="153"/>
        <end position="283"/>
    </location>
</feature>
<organism evidence="2 3">
    <name type="scientific">Phytophthora nicotianae</name>
    <name type="common">Potato buckeye rot agent</name>
    <name type="synonym">Phytophthora parasitica</name>
    <dbReference type="NCBI Taxonomy" id="4792"/>
    <lineage>
        <taxon>Eukaryota</taxon>
        <taxon>Sar</taxon>
        <taxon>Stramenopiles</taxon>
        <taxon>Oomycota</taxon>
        <taxon>Peronosporomycetes</taxon>
        <taxon>Peronosporales</taxon>
        <taxon>Peronosporaceae</taxon>
        <taxon>Phytophthora</taxon>
    </lineage>
</organism>
<dbReference type="SUPFAM" id="SSF55486">
    <property type="entry name" value="Metalloproteases ('zincins'), catalytic domain"/>
    <property type="match status" value="1"/>
</dbReference>
<dbReference type="Proteomes" id="UP000052943">
    <property type="component" value="Unassembled WGS sequence"/>
</dbReference>
<evidence type="ECO:0000313" key="2">
    <source>
        <dbReference type="EMBL" id="KUF89019.1"/>
    </source>
</evidence>
<feature type="compositionally biased region" description="Polar residues" evidence="1">
    <location>
        <begin position="181"/>
        <end position="198"/>
    </location>
</feature>
<dbReference type="EMBL" id="LNFO01001741">
    <property type="protein sequence ID" value="KUF89019.1"/>
    <property type="molecule type" value="Genomic_DNA"/>
</dbReference>
<feature type="compositionally biased region" description="Polar residues" evidence="1">
    <location>
        <begin position="210"/>
        <end position="229"/>
    </location>
</feature>
<gene>
    <name evidence="2" type="ORF">AM587_10012430</name>
</gene>
<dbReference type="PANTHER" id="PTHR35606">
    <property type="entry name" value="CELLULOSE-BINDING FAMILY II PROTEIN"/>
    <property type="match status" value="1"/>
</dbReference>
<protein>
    <submittedName>
        <fullName evidence="2">Neutral zinc metallopeptidase</fullName>
    </submittedName>
</protein>
<sequence length="528" mass="58552">MKKFLLQDPSNTKWVNAQEARAKTNIMNAQIRILAYPKLSRKSRATMDIEAAEARIKQQQIHRVCHGIILSMIESVLTQLSDACSIPRSSATTRHYNIMTWKERSFVVFYYLHPSLGNSDSEKKNYLQDFCPPPSPLRFQNGYLSTRTGSVTDAAKCYPKPKNDALTPTVTDAPVVEDPSPATQGSFESNQETQGSSFPTETTTEAPAAQTGSYEETPTTESSGAQTPTESSFESSEVSQGSTTQTQASSDVSTGNSTSTSTGEHATFGDVTSTSGKCVIGNPNAGDVTREQVDWVWKNTMEEYIPQFKNLIFDQLITNKGKLSYCVRWDNDKPLEKAVASKFQAMLEKQINLWNRWLVGYQCWPIEKIEVSIVAYAVKDKSIMDWTDNSLGTIYEGILDAEGSPKCPDECYKHLNQAANADTSACKGKPFDMSFWPSTKPGEGAIGTGGDWGQRVEVNDMLNTMDGEEMLVLLHEIGHGFGLPEMYVDKNKPADYPPCVMDNSPTLTDGDGWLLRSVLEHIKSRYDF</sequence>